<keyword evidence="6" id="KW-1185">Reference proteome</keyword>
<evidence type="ECO:0000313" key="6">
    <source>
        <dbReference type="Proteomes" id="UP000026915"/>
    </source>
</evidence>
<evidence type="ECO:0000256" key="1">
    <source>
        <dbReference type="ARBA" id="ARBA00005771"/>
    </source>
</evidence>
<protein>
    <recommendedName>
        <fullName evidence="3">Sulfotransferase</fullName>
        <ecNumber evidence="3">2.8.2.-</ecNumber>
    </recommendedName>
</protein>
<evidence type="ECO:0000313" key="5">
    <source>
        <dbReference type="EMBL" id="EOY19627.1"/>
    </source>
</evidence>
<feature type="domain" description="Sulfotransferase" evidence="4">
    <location>
        <begin position="46"/>
        <end position="231"/>
    </location>
</feature>
<evidence type="ECO:0000259" key="4">
    <source>
        <dbReference type="Pfam" id="PF00685"/>
    </source>
</evidence>
<comment type="similarity">
    <text evidence="1 3">Belongs to the sulfotransferase 1 family.</text>
</comment>
<dbReference type="GO" id="GO:0008146">
    <property type="term" value="F:sulfotransferase activity"/>
    <property type="evidence" value="ECO:0000318"/>
    <property type="project" value="GO_Central"/>
</dbReference>
<evidence type="ECO:0000256" key="2">
    <source>
        <dbReference type="ARBA" id="ARBA00022679"/>
    </source>
</evidence>
<organism evidence="5 6">
    <name type="scientific">Theobroma cacao</name>
    <name type="common">Cacao</name>
    <name type="synonym">Cocoa</name>
    <dbReference type="NCBI Taxonomy" id="3641"/>
    <lineage>
        <taxon>Eukaryota</taxon>
        <taxon>Viridiplantae</taxon>
        <taxon>Streptophyta</taxon>
        <taxon>Embryophyta</taxon>
        <taxon>Tracheophyta</taxon>
        <taxon>Spermatophyta</taxon>
        <taxon>Magnoliopsida</taxon>
        <taxon>eudicotyledons</taxon>
        <taxon>Gunneridae</taxon>
        <taxon>Pentapetalae</taxon>
        <taxon>rosids</taxon>
        <taxon>malvids</taxon>
        <taxon>Malvales</taxon>
        <taxon>Malvaceae</taxon>
        <taxon>Byttnerioideae</taxon>
        <taxon>Theobroma</taxon>
    </lineage>
</organism>
<dbReference type="SUPFAM" id="SSF52540">
    <property type="entry name" value="P-loop containing nucleoside triphosphate hydrolases"/>
    <property type="match status" value="1"/>
</dbReference>
<reference evidence="5 6" key="1">
    <citation type="journal article" date="2013" name="Genome Biol.">
        <title>The genome sequence of the most widely cultivated cacao type and its use to identify candidate genes regulating pod color.</title>
        <authorList>
            <person name="Motamayor J.C."/>
            <person name="Mockaitis K."/>
            <person name="Schmutz J."/>
            <person name="Haiminen N."/>
            <person name="Iii D.L."/>
            <person name="Cornejo O."/>
            <person name="Findley S.D."/>
            <person name="Zheng P."/>
            <person name="Utro F."/>
            <person name="Royaert S."/>
            <person name="Saski C."/>
            <person name="Jenkins J."/>
            <person name="Podicheti R."/>
            <person name="Zhao M."/>
            <person name="Scheffler B.E."/>
            <person name="Stack J.C."/>
            <person name="Feltus F.A."/>
            <person name="Mustiga G.M."/>
            <person name="Amores F."/>
            <person name="Phillips W."/>
            <person name="Marelli J.P."/>
            <person name="May G.D."/>
            <person name="Shapiro H."/>
            <person name="Ma J."/>
            <person name="Bustamante C.D."/>
            <person name="Schnell R.J."/>
            <person name="Main D."/>
            <person name="Gilbert D."/>
            <person name="Parida L."/>
            <person name="Kuhn D.N."/>
        </authorList>
    </citation>
    <scope>NUCLEOTIDE SEQUENCE [LARGE SCALE GENOMIC DNA]</scope>
    <source>
        <strain evidence="6">cv. Matina 1-6</strain>
    </source>
</reference>
<dbReference type="PANTHER" id="PTHR11783">
    <property type="entry name" value="SULFOTRANSFERASE SULT"/>
    <property type="match status" value="1"/>
</dbReference>
<dbReference type="eggNOG" id="KOG1584">
    <property type="taxonomic scope" value="Eukaryota"/>
</dbReference>
<dbReference type="Gramene" id="EOY19627">
    <property type="protein sequence ID" value="EOY19627"/>
    <property type="gene ID" value="TCM_044762"/>
</dbReference>
<dbReference type="InterPro" id="IPR027417">
    <property type="entry name" value="P-loop_NTPase"/>
</dbReference>
<dbReference type="AlphaFoldDB" id="A0A061FSK6"/>
<dbReference type="GO" id="GO:0005737">
    <property type="term" value="C:cytoplasm"/>
    <property type="evidence" value="ECO:0000318"/>
    <property type="project" value="GO_Central"/>
</dbReference>
<proteinExistence type="inferred from homology"/>
<dbReference type="EC" id="2.8.2.-" evidence="3"/>
<dbReference type="Proteomes" id="UP000026915">
    <property type="component" value="Chromosome 10"/>
</dbReference>
<keyword evidence="2 3" id="KW-0808">Transferase</keyword>
<dbReference type="EMBL" id="CM001888">
    <property type="protein sequence ID" value="EOY19627.1"/>
    <property type="molecule type" value="Genomic_DNA"/>
</dbReference>
<dbReference type="HOGENOM" id="CLU_027239_0_2_1"/>
<dbReference type="OMA" id="WHFITSE"/>
<dbReference type="GO" id="GO:0051923">
    <property type="term" value="P:sulfation"/>
    <property type="evidence" value="ECO:0000318"/>
    <property type="project" value="GO_Central"/>
</dbReference>
<dbReference type="Pfam" id="PF00685">
    <property type="entry name" value="Sulfotransfer_1"/>
    <property type="match status" value="1"/>
</dbReference>
<sequence length="237" mass="27283">MAEENSPVSQHSEKHAPALTHFQGHWCLSQLVPNVISFQKHFQALDDDIILASTPKAGTTWLKALAFTIMNRNRFTLSNSPLNSSNPHDLVPYFEMMLYKDGQIPDFAGVSSPRLFATHLPYQALAESIKQSNSRIVYIARNPLDVIVSLWHFITSEPECADWSLEECFEQFCRGEDAYGPFWDHVLRYWKESLEKPNKVLFLKYEDMKENPIPHIRKMAEFTGFPFSMEEEKAGVI</sequence>
<dbReference type="InParanoid" id="A0A061FSK6"/>
<accession>A0A061FSK6</accession>
<dbReference type="InterPro" id="IPR000863">
    <property type="entry name" value="Sulfotransferase_dom"/>
</dbReference>
<dbReference type="Gene3D" id="3.40.50.300">
    <property type="entry name" value="P-loop containing nucleotide triphosphate hydrolases"/>
    <property type="match status" value="1"/>
</dbReference>
<gene>
    <name evidence="5" type="ORF">TCM_044762</name>
</gene>
<name>A0A061FSK6_THECC</name>
<evidence type="ECO:0000256" key="3">
    <source>
        <dbReference type="RuleBase" id="RU361155"/>
    </source>
</evidence>